<dbReference type="InterPro" id="IPR016195">
    <property type="entry name" value="Pol/histidinol_Pase-like"/>
</dbReference>
<protein>
    <recommendedName>
        <fullName evidence="3">RNase P subunit p30</fullName>
    </recommendedName>
</protein>
<dbReference type="HOGENOM" id="CLU_1381491_0_0_2"/>
<gene>
    <name evidence="1" type="ordered locus">Cmaq_1319</name>
</gene>
<evidence type="ECO:0008006" key="3">
    <source>
        <dbReference type="Google" id="ProtNLM"/>
    </source>
</evidence>
<dbReference type="SUPFAM" id="SSF89550">
    <property type="entry name" value="PHP domain-like"/>
    <property type="match status" value="1"/>
</dbReference>
<dbReference type="OrthoDB" id="26031at2157"/>
<keyword evidence="2" id="KW-1185">Reference proteome</keyword>
<name>A8M8S6_CALMQ</name>
<organism evidence="1 2">
    <name type="scientific">Caldivirga maquilingensis (strain ATCC 700844 / DSM 13496 / JCM 10307 / IC-167)</name>
    <dbReference type="NCBI Taxonomy" id="397948"/>
    <lineage>
        <taxon>Archaea</taxon>
        <taxon>Thermoproteota</taxon>
        <taxon>Thermoprotei</taxon>
        <taxon>Thermoproteales</taxon>
        <taxon>Thermoproteaceae</taxon>
        <taxon>Caldivirga</taxon>
    </lineage>
</organism>
<proteinExistence type="predicted"/>
<dbReference type="RefSeq" id="WP_012186364.1">
    <property type="nucleotide sequence ID" value="NC_009954.1"/>
</dbReference>
<accession>A8M8S6</accession>
<dbReference type="KEGG" id="cma:Cmaq_1319"/>
<dbReference type="GeneID" id="5708671"/>
<dbReference type="Gene3D" id="3.20.20.140">
    <property type="entry name" value="Metal-dependent hydrolases"/>
    <property type="match status" value="1"/>
</dbReference>
<dbReference type="STRING" id="397948.Cmaq_1319"/>
<dbReference type="eggNOG" id="arCOG00307">
    <property type="taxonomic scope" value="Archaea"/>
</dbReference>
<evidence type="ECO:0000313" key="1">
    <source>
        <dbReference type="EMBL" id="ABW02145.1"/>
    </source>
</evidence>
<dbReference type="AlphaFoldDB" id="A8M8S6"/>
<evidence type="ECO:0000313" key="2">
    <source>
        <dbReference type="Proteomes" id="UP000001137"/>
    </source>
</evidence>
<sequence length="188" mass="21275">MFIETHLVTSDEHVLRSLLRLNYIAVVSLARIKDAGDDLLILRKIRGLRRRIPFTVTFIEGNNRYMLNKYITNDNIDVITILPGPEYPSRRQLSIIEDEGKYIELVALPFVRRGLIGDLSKVALDIMDYSTKAVLTIGVESINDVKNPIDLVNLMTLLTGDKGYWIKAIKDNPISLIVDSIYKSGVCI</sequence>
<dbReference type="Proteomes" id="UP000001137">
    <property type="component" value="Chromosome"/>
</dbReference>
<dbReference type="EMBL" id="CP000852">
    <property type="protein sequence ID" value="ABW02145.1"/>
    <property type="molecule type" value="Genomic_DNA"/>
</dbReference>
<reference evidence="1 2" key="1">
    <citation type="submission" date="2007-10" db="EMBL/GenBank/DDBJ databases">
        <title>Complete sequence of Caldivirga maquilingensis IC-167.</title>
        <authorList>
            <consortium name="US DOE Joint Genome Institute"/>
            <person name="Copeland A."/>
            <person name="Lucas S."/>
            <person name="Lapidus A."/>
            <person name="Barry K."/>
            <person name="Glavina del Rio T."/>
            <person name="Dalin E."/>
            <person name="Tice H."/>
            <person name="Pitluck S."/>
            <person name="Saunders E."/>
            <person name="Brettin T."/>
            <person name="Bruce D."/>
            <person name="Detter J.C."/>
            <person name="Han C."/>
            <person name="Schmutz J."/>
            <person name="Larimer F."/>
            <person name="Land M."/>
            <person name="Hauser L."/>
            <person name="Kyrpides N."/>
            <person name="Ivanova N."/>
            <person name="Biddle J.F."/>
            <person name="Zhang Z."/>
            <person name="Fitz-Gibbon S.T."/>
            <person name="Lowe T.M."/>
            <person name="Saltikov C."/>
            <person name="House C.H."/>
            <person name="Richardson P."/>
        </authorList>
    </citation>
    <scope>NUCLEOTIDE SEQUENCE [LARGE SCALE GENOMIC DNA]</scope>
    <source>
        <strain evidence="2">ATCC 700844 / DSM 13496 / JCM 10307 / IC-167</strain>
    </source>
</reference>